<dbReference type="SUPFAM" id="SSF110849">
    <property type="entry name" value="ParB/Sulfiredoxin"/>
    <property type="match status" value="1"/>
</dbReference>
<dbReference type="PANTHER" id="PTHR33375:SF1">
    <property type="entry name" value="CHROMOSOME-PARTITIONING PROTEIN PARB-RELATED"/>
    <property type="match status" value="1"/>
</dbReference>
<accession>A0A7X2PAW0</accession>
<dbReference type="Proteomes" id="UP000466864">
    <property type="component" value="Unassembled WGS sequence"/>
</dbReference>
<reference evidence="3 4" key="1">
    <citation type="submission" date="2019-08" db="EMBL/GenBank/DDBJ databases">
        <title>In-depth cultivation of the pig gut microbiome towards novel bacterial diversity and tailored functional studies.</title>
        <authorList>
            <person name="Wylensek D."/>
            <person name="Hitch T.C.A."/>
            <person name="Clavel T."/>
        </authorList>
    </citation>
    <scope>NUCLEOTIDE SEQUENCE [LARGE SCALE GENOMIC DNA]</scope>
    <source>
        <strain evidence="3 4">Oil+RF-744-WCA-WT-13</strain>
    </source>
</reference>
<sequence length="314" mass="36360">MAEKRKKPELESFDDIFTTEMFREELKLEKVRDVSLSELHDFKDHPFHVADDEDMRKMVESIKEFGVLTPAIARPKEGGGYELISGHRRKRACELAGIDRMPVLIRDMDDDRATILMVDSNLQRENILPSERAKAYQMKMEALRHQGQKRELQTGEKLTSRQVVGKLEASDIVGDKSGESGRQVQRYLRLNNLNSNLLEKVDSREIAFNPAVELSFLKPEEQDYLLEAMNSWQATPSLSQAQRLKKFSQEGKCSHDVIDAVLSEEKKKDVDRVVLKTTEISKYFPKSYTPKQMEDTILKLLQKWQRQHQHDVSL</sequence>
<dbReference type="NCBIfam" id="TIGR00180">
    <property type="entry name" value="parB_part"/>
    <property type="match status" value="1"/>
</dbReference>
<dbReference type="Gene3D" id="1.10.10.2830">
    <property type="match status" value="1"/>
</dbReference>
<dbReference type="EMBL" id="VUMV01000012">
    <property type="protein sequence ID" value="MST83001.1"/>
    <property type="molecule type" value="Genomic_DNA"/>
</dbReference>
<dbReference type="GO" id="GO:0003677">
    <property type="term" value="F:DNA binding"/>
    <property type="evidence" value="ECO:0007669"/>
    <property type="project" value="InterPro"/>
</dbReference>
<dbReference type="InterPro" id="IPR004437">
    <property type="entry name" value="ParB/RepB/Spo0J"/>
</dbReference>
<protein>
    <submittedName>
        <fullName evidence="3">ParB/RepB/Spo0J family partition protein</fullName>
    </submittedName>
</protein>
<dbReference type="GO" id="GO:0005694">
    <property type="term" value="C:chromosome"/>
    <property type="evidence" value="ECO:0007669"/>
    <property type="project" value="TreeGrafter"/>
</dbReference>
<comment type="caution">
    <text evidence="3">The sequence shown here is derived from an EMBL/GenBank/DDBJ whole genome shotgun (WGS) entry which is preliminary data.</text>
</comment>
<dbReference type="CDD" id="cd16407">
    <property type="entry name" value="ParB_N_like"/>
    <property type="match status" value="1"/>
</dbReference>
<dbReference type="AlphaFoldDB" id="A0A7X2PAW0"/>
<dbReference type="InterPro" id="IPR003115">
    <property type="entry name" value="ParB_N"/>
</dbReference>
<dbReference type="Gene3D" id="3.90.1530.30">
    <property type="match status" value="1"/>
</dbReference>
<comment type="similarity">
    <text evidence="1">Belongs to the ParB family.</text>
</comment>
<evidence type="ECO:0000313" key="4">
    <source>
        <dbReference type="Proteomes" id="UP000466864"/>
    </source>
</evidence>
<dbReference type="SMART" id="SM00470">
    <property type="entry name" value="ParB"/>
    <property type="match status" value="1"/>
</dbReference>
<proteinExistence type="inferred from homology"/>
<dbReference type="GO" id="GO:0007059">
    <property type="term" value="P:chromosome segregation"/>
    <property type="evidence" value="ECO:0007669"/>
    <property type="project" value="TreeGrafter"/>
</dbReference>
<dbReference type="SUPFAM" id="SSF109709">
    <property type="entry name" value="KorB DNA-binding domain-like"/>
    <property type="match status" value="1"/>
</dbReference>
<dbReference type="InterPro" id="IPR036086">
    <property type="entry name" value="ParB/Sulfiredoxin_sf"/>
</dbReference>
<organism evidence="3 4">
    <name type="scientific">Bilifractor porci</name>
    <dbReference type="NCBI Taxonomy" id="2606636"/>
    <lineage>
        <taxon>Bacteria</taxon>
        <taxon>Bacillati</taxon>
        <taxon>Bacillota</taxon>
        <taxon>Clostridia</taxon>
        <taxon>Lachnospirales</taxon>
        <taxon>Lachnospiraceae</taxon>
        <taxon>Bilifractor</taxon>
    </lineage>
</organism>
<evidence type="ECO:0000259" key="2">
    <source>
        <dbReference type="SMART" id="SM00470"/>
    </source>
</evidence>
<gene>
    <name evidence="3" type="ORF">FYJ60_11900</name>
</gene>
<evidence type="ECO:0000313" key="3">
    <source>
        <dbReference type="EMBL" id="MST83001.1"/>
    </source>
</evidence>
<dbReference type="Pfam" id="PF02195">
    <property type="entry name" value="ParB_N"/>
    <property type="match status" value="1"/>
</dbReference>
<dbReference type="InterPro" id="IPR050336">
    <property type="entry name" value="Chromosome_partition/occlusion"/>
</dbReference>
<feature type="domain" description="ParB-like N-terminal" evidence="2">
    <location>
        <begin position="32"/>
        <end position="122"/>
    </location>
</feature>
<name>A0A7X2PAW0_9FIRM</name>
<dbReference type="RefSeq" id="WP_154458906.1">
    <property type="nucleotide sequence ID" value="NZ_VUMV01000012.1"/>
</dbReference>
<keyword evidence="4" id="KW-1185">Reference proteome</keyword>
<dbReference type="PANTHER" id="PTHR33375">
    <property type="entry name" value="CHROMOSOME-PARTITIONING PROTEIN PARB-RELATED"/>
    <property type="match status" value="1"/>
</dbReference>
<evidence type="ECO:0000256" key="1">
    <source>
        <dbReference type="ARBA" id="ARBA00006295"/>
    </source>
</evidence>